<evidence type="ECO:0000256" key="11">
    <source>
        <dbReference type="ARBA" id="ARBA00023136"/>
    </source>
</evidence>
<keyword evidence="18" id="KW-1185">Reference proteome</keyword>
<dbReference type="InterPro" id="IPR018303">
    <property type="entry name" value="ATPase_P-typ_P_site"/>
</dbReference>
<evidence type="ECO:0000313" key="17">
    <source>
        <dbReference type="EMBL" id="EAR84820.1"/>
    </source>
</evidence>
<keyword evidence="5 13" id="KW-0479">Metal-binding</keyword>
<dbReference type="SFLD" id="SFLDS00003">
    <property type="entry name" value="Haloacid_Dehalogenase"/>
    <property type="match status" value="1"/>
</dbReference>
<feature type="domain" description="P5B-type ATPase N-terminal" evidence="16">
    <location>
        <begin position="44"/>
        <end position="154"/>
    </location>
</feature>
<dbReference type="Pfam" id="PF13246">
    <property type="entry name" value="Cation_ATPase"/>
    <property type="match status" value="1"/>
</dbReference>
<dbReference type="InterPro" id="IPR059000">
    <property type="entry name" value="ATPase_P-type_domA"/>
</dbReference>
<dbReference type="GO" id="GO:0005524">
    <property type="term" value="F:ATP binding"/>
    <property type="evidence" value="ECO:0007669"/>
    <property type="project" value="UniProtKB-UniRule"/>
</dbReference>
<dbReference type="EMBL" id="GG662620">
    <property type="protein sequence ID" value="EAR84820.1"/>
    <property type="molecule type" value="Genomic_DNA"/>
</dbReference>
<dbReference type="SFLD" id="SFLDF00027">
    <property type="entry name" value="p-type_atpase"/>
    <property type="match status" value="1"/>
</dbReference>
<dbReference type="AlphaFoldDB" id="I7MCS1"/>
<evidence type="ECO:0000256" key="10">
    <source>
        <dbReference type="ARBA" id="ARBA00022989"/>
    </source>
</evidence>
<dbReference type="GeneID" id="7844823"/>
<dbReference type="SUPFAM" id="SSF81665">
    <property type="entry name" value="Calcium ATPase, transmembrane domain M"/>
    <property type="match status" value="1"/>
</dbReference>
<evidence type="ECO:0000259" key="16">
    <source>
        <dbReference type="Pfam" id="PF12409"/>
    </source>
</evidence>
<feature type="transmembrane region" description="Helical" evidence="13">
    <location>
        <begin position="1100"/>
        <end position="1119"/>
    </location>
</feature>
<accession>I7MCS1</accession>
<feature type="transmembrane region" description="Helical" evidence="13">
    <location>
        <begin position="930"/>
        <end position="948"/>
    </location>
</feature>
<keyword evidence="6 13" id="KW-0547">Nucleotide-binding</keyword>
<feature type="domain" description="Cation-transporting P-type ATPase N-terminal" evidence="15">
    <location>
        <begin position="179"/>
        <end position="229"/>
    </location>
</feature>
<feature type="transmembrane region" description="Helical" evidence="13">
    <location>
        <begin position="969"/>
        <end position="990"/>
    </location>
</feature>
<protein>
    <recommendedName>
        <fullName evidence="13">Cation-transporting ATPase</fullName>
        <ecNumber evidence="13">7.2.2.-</ecNumber>
    </recommendedName>
</protein>
<dbReference type="GO" id="GO:0140358">
    <property type="term" value="F:P-type transmembrane transporter activity"/>
    <property type="evidence" value="ECO:0007669"/>
    <property type="project" value="InterPro"/>
</dbReference>
<feature type="transmembrane region" description="Helical" evidence="13">
    <location>
        <begin position="50"/>
        <end position="74"/>
    </location>
</feature>
<dbReference type="Gene3D" id="2.70.150.10">
    <property type="entry name" value="Calcium-transporting ATPase, cytoplasmic transduction domain A"/>
    <property type="match status" value="1"/>
</dbReference>
<evidence type="ECO:0000256" key="5">
    <source>
        <dbReference type="ARBA" id="ARBA00022723"/>
    </source>
</evidence>
<dbReference type="SFLD" id="SFLDG00002">
    <property type="entry name" value="C1.7:_P-type_atpase_like"/>
    <property type="match status" value="1"/>
</dbReference>
<dbReference type="OrthoDB" id="425043at2759"/>
<keyword evidence="8 13" id="KW-0460">Magnesium</keyword>
<keyword evidence="4 13" id="KW-0812">Transmembrane</keyword>
<dbReference type="PROSITE" id="PS00154">
    <property type="entry name" value="ATPASE_E1_E2"/>
    <property type="match status" value="1"/>
</dbReference>
<keyword evidence="3" id="KW-0597">Phosphoprotein</keyword>
<feature type="transmembrane region" description="Helical" evidence="13">
    <location>
        <begin position="439"/>
        <end position="460"/>
    </location>
</feature>
<feature type="domain" description="P-type ATPase A" evidence="14">
    <location>
        <begin position="274"/>
        <end position="381"/>
    </location>
</feature>
<dbReference type="OMA" id="SGWKDPL"/>
<evidence type="ECO:0000259" key="14">
    <source>
        <dbReference type="Pfam" id="PF00122"/>
    </source>
</evidence>
<dbReference type="InterPro" id="IPR023298">
    <property type="entry name" value="ATPase_P-typ_TM_dom_sf"/>
</dbReference>
<feature type="transmembrane region" description="Helical" evidence="13">
    <location>
        <begin position="399"/>
        <end position="419"/>
    </location>
</feature>
<evidence type="ECO:0000256" key="13">
    <source>
        <dbReference type="RuleBase" id="RU362082"/>
    </source>
</evidence>
<dbReference type="GO" id="GO:0016887">
    <property type="term" value="F:ATP hydrolysis activity"/>
    <property type="evidence" value="ECO:0007669"/>
    <property type="project" value="InterPro"/>
</dbReference>
<keyword evidence="9 13" id="KW-1278">Translocase</keyword>
<dbReference type="PRINTS" id="PR00121">
    <property type="entry name" value="NAKATPASE"/>
</dbReference>
<dbReference type="GO" id="GO:0016020">
    <property type="term" value="C:membrane"/>
    <property type="evidence" value="ECO:0007669"/>
    <property type="project" value="UniProtKB-SubCell"/>
</dbReference>
<dbReference type="EC" id="7.2.2.-" evidence="13"/>
<sequence length="1169" mass="133707">MNKKDDIAQQNTQDDLGFKKKYDSSQKIQLFKKVQEECVISRVFTVKQTILQVILEFTSYLFSAGILFLLFWWIKEWRFKCFFTITTIEHADRVVVYGPDGDIQILKLFQVKVNGKMNSNSKLNGQQDIENNNSNSSELILVKAFDYRFNKYQYVNGEFIPYCDSPFDYKNKEIISLFKEGLTPEQIQQTREKNGRNNTDIPDKGVIQLTFEELFSPFYLFQVGSTILWLFEGYRIYAYIIIGTSTISVMLKIYEERLNFSRLREFSYFRSSSCIFRNGNKQVMDSQELCFGDKVILREGEIAPCDLVVVKGSAVVNEAMLTGESIPIVKTSLSNNDEEFNENKQNVIYCGSTIQQVTNNLECIVIRIGFETLKGNLIRSIMYPKSHSQISFKNDSGKFLLILGFVALISFFVALKTFIDKIDLGLMETKDVVIRCFDLVTISVPPALPTCLSFGISFSLKRLRKRQVYCINPEKINICGIVRTICFDKTGTLTEEKLSYKFVSTFLNEQGQNKFEEQVIPQQLSKNQRMIMSSCHSLMLYKGKNAGDPLDVEMFENSGADLIEEDNHAQKQINGNKVISEISLRSFSQNQETKEVISVLKRFQFESEVERMSSLISYENQTYIVTKGSPEKVKTICLPHTIPQSFDSQLQKYTQEGYRVIALSYKPIQDSEIDCAKERLFYEHSLIFTGFLVFENKLKPETIPHIKLLLEKKVQIHMVTGDNPLTSLSVAKQCDILDQTQKIGVLDVITENGQTSSSLDGVSTPVEKILENMVSQKPQLVMTGAFFGTFLNNIKEQNKQLFALLLSQTKVYARMKPDQKQSLIRNLQQYQNLSQGYSFIGMCGDGANDCQALKDADMGISLGEAEASIAASFTSKIQNISIIEYILREGRCCLATSFQCFKFMSVYSIIQTCTTAILYQRGAVPGDYQFLYWDLFIIIPLAFLIGLTDSAEKLTVKTPSHRLFSYQNIFSVIGLGIIQFIFLIISISIITPEDWYISPIDINIKSQSDPSVLLSNSFDNAVLFWVSNFQYICSVIAFSVGSQYKKPFYTNFYFTFFLFAIITLSIYALFSQEMNFTEFFQISAIAYDNDGNPMSKMPYYWRYIFGGLIIVNMIINILYEKYIVNILCGLFEKLFPSLVYHGTFNTKDIQISDLNKANDDMAKVEMVQI</sequence>
<comment type="catalytic activity">
    <reaction evidence="12 13">
        <text>ATP + H2O = ADP + phosphate + H(+)</text>
        <dbReference type="Rhea" id="RHEA:13065"/>
        <dbReference type="ChEBI" id="CHEBI:15377"/>
        <dbReference type="ChEBI" id="CHEBI:15378"/>
        <dbReference type="ChEBI" id="CHEBI:30616"/>
        <dbReference type="ChEBI" id="CHEBI:43474"/>
        <dbReference type="ChEBI" id="CHEBI:456216"/>
    </reaction>
</comment>
<dbReference type="Gene3D" id="3.40.50.1000">
    <property type="entry name" value="HAD superfamily/HAD-like"/>
    <property type="match status" value="1"/>
</dbReference>
<feature type="transmembrane region" description="Helical" evidence="13">
    <location>
        <begin position="237"/>
        <end position="254"/>
    </location>
</feature>
<evidence type="ECO:0000256" key="6">
    <source>
        <dbReference type="ARBA" id="ARBA00022741"/>
    </source>
</evidence>
<dbReference type="InterPro" id="IPR008250">
    <property type="entry name" value="ATPase_P-typ_transduc_dom_A_sf"/>
</dbReference>
<dbReference type="Pfam" id="PF00122">
    <property type="entry name" value="E1-E2_ATPase"/>
    <property type="match status" value="1"/>
</dbReference>
<dbReference type="InParanoid" id="I7MCS1"/>
<evidence type="ECO:0000256" key="1">
    <source>
        <dbReference type="ARBA" id="ARBA00004141"/>
    </source>
</evidence>
<comment type="subcellular location">
    <subcellularLocation>
        <location evidence="1 13">Membrane</location>
        <topology evidence="1 13">Multi-pass membrane protein</topology>
    </subcellularLocation>
</comment>
<evidence type="ECO:0000256" key="3">
    <source>
        <dbReference type="ARBA" id="ARBA00022553"/>
    </source>
</evidence>
<feature type="transmembrane region" description="Helical" evidence="13">
    <location>
        <begin position="1022"/>
        <end position="1040"/>
    </location>
</feature>
<dbReference type="RefSeq" id="XP_001032483.1">
    <property type="nucleotide sequence ID" value="XM_001032483.1"/>
</dbReference>
<evidence type="ECO:0000256" key="12">
    <source>
        <dbReference type="ARBA" id="ARBA00049360"/>
    </source>
</evidence>
<dbReference type="STRING" id="312017.I7MCS1"/>
<dbReference type="HOGENOM" id="CLU_001828_0_0_1"/>
<dbReference type="FunCoup" id="I7MCS1">
    <property type="interactions" value="48"/>
</dbReference>
<organism evidence="17 18">
    <name type="scientific">Tetrahymena thermophila (strain SB210)</name>
    <dbReference type="NCBI Taxonomy" id="312017"/>
    <lineage>
        <taxon>Eukaryota</taxon>
        <taxon>Sar</taxon>
        <taxon>Alveolata</taxon>
        <taxon>Ciliophora</taxon>
        <taxon>Intramacronucleata</taxon>
        <taxon>Oligohymenophorea</taxon>
        <taxon>Hymenostomatida</taxon>
        <taxon>Tetrahymenina</taxon>
        <taxon>Tetrahymenidae</taxon>
        <taxon>Tetrahymena</taxon>
    </lineage>
</organism>
<dbReference type="PRINTS" id="PR00119">
    <property type="entry name" value="CATATPASE"/>
</dbReference>
<dbReference type="Pfam" id="PF12409">
    <property type="entry name" value="P5-ATPase"/>
    <property type="match status" value="1"/>
</dbReference>
<evidence type="ECO:0000256" key="8">
    <source>
        <dbReference type="ARBA" id="ARBA00022842"/>
    </source>
</evidence>
<dbReference type="InterPro" id="IPR047819">
    <property type="entry name" value="P5A-ATPase_N"/>
</dbReference>
<dbReference type="InterPro" id="IPR001757">
    <property type="entry name" value="P_typ_ATPase"/>
</dbReference>
<dbReference type="eggNOG" id="KOG0208">
    <property type="taxonomic scope" value="Eukaryota"/>
</dbReference>
<dbReference type="PANTHER" id="PTHR45630">
    <property type="entry name" value="CATION-TRANSPORTING ATPASE-RELATED"/>
    <property type="match status" value="1"/>
</dbReference>
<dbReference type="Proteomes" id="UP000009168">
    <property type="component" value="Unassembled WGS sequence"/>
</dbReference>
<dbReference type="SUPFAM" id="SSF81653">
    <property type="entry name" value="Calcium ATPase, transduction domain A"/>
    <property type="match status" value="1"/>
</dbReference>
<dbReference type="InterPro" id="IPR004014">
    <property type="entry name" value="ATPase_P-typ_cation-transptr_N"/>
</dbReference>
<dbReference type="NCBIfam" id="TIGR01657">
    <property type="entry name" value="P-ATPase-V"/>
    <property type="match status" value="1"/>
</dbReference>
<proteinExistence type="inferred from homology"/>
<dbReference type="SUPFAM" id="SSF81660">
    <property type="entry name" value="Metal cation-transporting ATPase, ATP-binding domain N"/>
    <property type="match status" value="1"/>
</dbReference>
<dbReference type="Pfam" id="PF00690">
    <property type="entry name" value="Cation_ATPase_N"/>
    <property type="match status" value="1"/>
</dbReference>
<dbReference type="SUPFAM" id="SSF56784">
    <property type="entry name" value="HAD-like"/>
    <property type="match status" value="1"/>
</dbReference>
<evidence type="ECO:0000256" key="7">
    <source>
        <dbReference type="ARBA" id="ARBA00022840"/>
    </source>
</evidence>
<dbReference type="InterPro" id="IPR023299">
    <property type="entry name" value="ATPase_P-typ_cyto_dom_N"/>
</dbReference>
<comment type="similarity">
    <text evidence="2 13">Belongs to the cation transport ATPase (P-type) (TC 3.A.3) family. Type V subfamily.</text>
</comment>
<evidence type="ECO:0000259" key="15">
    <source>
        <dbReference type="Pfam" id="PF00690"/>
    </source>
</evidence>
<dbReference type="InterPro" id="IPR006544">
    <property type="entry name" value="P-type_TPase_V"/>
</dbReference>
<gene>
    <name evidence="17" type="ORF">TTHERM_00600120</name>
</gene>
<dbReference type="InterPro" id="IPR036412">
    <property type="entry name" value="HAD-like_sf"/>
</dbReference>
<dbReference type="Gene3D" id="3.40.1110.10">
    <property type="entry name" value="Calcium-transporting ATPase, cytoplasmic domain N"/>
    <property type="match status" value="1"/>
</dbReference>
<evidence type="ECO:0000313" key="18">
    <source>
        <dbReference type="Proteomes" id="UP000009168"/>
    </source>
</evidence>
<evidence type="ECO:0000256" key="4">
    <source>
        <dbReference type="ARBA" id="ARBA00022692"/>
    </source>
</evidence>
<dbReference type="InterPro" id="IPR023214">
    <property type="entry name" value="HAD_sf"/>
</dbReference>
<reference evidence="18" key="1">
    <citation type="journal article" date="2006" name="PLoS Biol.">
        <title>Macronuclear genome sequence of the ciliate Tetrahymena thermophila, a model eukaryote.</title>
        <authorList>
            <person name="Eisen J.A."/>
            <person name="Coyne R.S."/>
            <person name="Wu M."/>
            <person name="Wu D."/>
            <person name="Thiagarajan M."/>
            <person name="Wortman J.R."/>
            <person name="Badger J.H."/>
            <person name="Ren Q."/>
            <person name="Amedeo P."/>
            <person name="Jones K.M."/>
            <person name="Tallon L.J."/>
            <person name="Delcher A.L."/>
            <person name="Salzberg S.L."/>
            <person name="Silva J.C."/>
            <person name="Haas B.J."/>
            <person name="Majoros W.H."/>
            <person name="Farzad M."/>
            <person name="Carlton J.M."/>
            <person name="Smith R.K. Jr."/>
            <person name="Garg J."/>
            <person name="Pearlman R.E."/>
            <person name="Karrer K.M."/>
            <person name="Sun L."/>
            <person name="Manning G."/>
            <person name="Elde N.C."/>
            <person name="Turkewitz A.P."/>
            <person name="Asai D.J."/>
            <person name="Wilkes D.E."/>
            <person name="Wang Y."/>
            <person name="Cai H."/>
            <person name="Collins K."/>
            <person name="Stewart B.A."/>
            <person name="Lee S.R."/>
            <person name="Wilamowska K."/>
            <person name="Weinberg Z."/>
            <person name="Ruzzo W.L."/>
            <person name="Wloga D."/>
            <person name="Gaertig J."/>
            <person name="Frankel J."/>
            <person name="Tsao C.-C."/>
            <person name="Gorovsky M.A."/>
            <person name="Keeling P.J."/>
            <person name="Waller R.F."/>
            <person name="Patron N.J."/>
            <person name="Cherry J.M."/>
            <person name="Stover N.A."/>
            <person name="Krieger C.J."/>
            <person name="del Toro C."/>
            <person name="Ryder H.F."/>
            <person name="Williamson S.C."/>
            <person name="Barbeau R.A."/>
            <person name="Hamilton E.P."/>
            <person name="Orias E."/>
        </authorList>
    </citation>
    <scope>NUCLEOTIDE SEQUENCE [LARGE SCALE GENOMIC DNA]</scope>
    <source>
        <strain evidence="18">SB210</strain>
    </source>
</reference>
<name>I7MCS1_TETTS</name>
<feature type="transmembrane region" description="Helical" evidence="13">
    <location>
        <begin position="892"/>
        <end position="910"/>
    </location>
</feature>
<evidence type="ECO:0000256" key="2">
    <source>
        <dbReference type="ARBA" id="ARBA00006000"/>
    </source>
</evidence>
<dbReference type="PANTHER" id="PTHR45630:SF8">
    <property type="entry name" value="CATION-TRANSPORTING ATPASE"/>
    <property type="match status" value="1"/>
</dbReference>
<keyword evidence="10 13" id="KW-1133">Transmembrane helix</keyword>
<evidence type="ECO:0000256" key="9">
    <source>
        <dbReference type="ARBA" id="ARBA00022967"/>
    </source>
</evidence>
<feature type="transmembrane region" description="Helical" evidence="13">
    <location>
        <begin position="1052"/>
        <end position="1070"/>
    </location>
</feature>
<dbReference type="GO" id="GO:0046872">
    <property type="term" value="F:metal ion binding"/>
    <property type="evidence" value="ECO:0007669"/>
    <property type="project" value="UniProtKB-UniRule"/>
</dbReference>
<keyword evidence="7 13" id="KW-0067">ATP-binding</keyword>
<dbReference type="GO" id="GO:0019829">
    <property type="term" value="F:ATPase-coupled monoatomic cation transmembrane transporter activity"/>
    <property type="evidence" value="ECO:0007669"/>
    <property type="project" value="UniProtKB-UniRule"/>
</dbReference>
<dbReference type="NCBIfam" id="TIGR01494">
    <property type="entry name" value="ATPase_P-type"/>
    <property type="match status" value="2"/>
</dbReference>
<dbReference type="InterPro" id="IPR044492">
    <property type="entry name" value="P_typ_ATPase_HD_dom"/>
</dbReference>
<keyword evidence="11 13" id="KW-0472">Membrane</keyword>
<dbReference type="KEGG" id="tet:TTHERM_00600120"/>